<dbReference type="InterPro" id="IPR036034">
    <property type="entry name" value="PDZ_sf"/>
</dbReference>
<evidence type="ECO:0000256" key="8">
    <source>
        <dbReference type="ARBA" id="ARBA00023136"/>
    </source>
</evidence>
<dbReference type="PROSITE" id="PS50106">
    <property type="entry name" value="PDZ"/>
    <property type="match status" value="2"/>
</dbReference>
<dbReference type="Gene3D" id="2.30.42.10">
    <property type="match status" value="2"/>
</dbReference>
<dbReference type="CDD" id="cd06794">
    <property type="entry name" value="PDZ2_syntenin-like"/>
    <property type="match status" value="1"/>
</dbReference>
<evidence type="ECO:0000256" key="6">
    <source>
        <dbReference type="ARBA" id="ARBA00022737"/>
    </source>
</evidence>
<evidence type="ECO:0000313" key="12">
    <source>
        <dbReference type="EMBL" id="KAG5201732.1"/>
    </source>
</evidence>
<evidence type="ECO:0000256" key="10">
    <source>
        <dbReference type="SAM" id="MobiDB-lite"/>
    </source>
</evidence>
<comment type="subcellular location">
    <subcellularLocation>
        <location evidence="2">Cell membrane</location>
    </subcellularLocation>
    <subcellularLocation>
        <location evidence="3">Cytoplasm</location>
    </subcellularLocation>
    <subcellularLocation>
        <location evidence="1">Nucleus</location>
    </subcellularLocation>
</comment>
<keyword evidence="9" id="KW-0539">Nucleus</keyword>
<organism evidence="12 13">
    <name type="scientific">Ovis aries</name>
    <name type="common">Sheep</name>
    <dbReference type="NCBI Taxonomy" id="9940"/>
    <lineage>
        <taxon>Eukaryota</taxon>
        <taxon>Metazoa</taxon>
        <taxon>Chordata</taxon>
        <taxon>Craniata</taxon>
        <taxon>Vertebrata</taxon>
        <taxon>Euteleostomi</taxon>
        <taxon>Mammalia</taxon>
        <taxon>Eutheria</taxon>
        <taxon>Laurasiatheria</taxon>
        <taxon>Artiodactyla</taxon>
        <taxon>Ruminantia</taxon>
        <taxon>Pecora</taxon>
        <taxon>Bovidae</taxon>
        <taxon>Caprinae</taxon>
        <taxon>Ovis</taxon>
    </lineage>
</organism>
<dbReference type="Pfam" id="PF00595">
    <property type="entry name" value="PDZ"/>
    <property type="match status" value="2"/>
</dbReference>
<evidence type="ECO:0000259" key="11">
    <source>
        <dbReference type="PROSITE" id="PS50106"/>
    </source>
</evidence>
<keyword evidence="4" id="KW-1003">Cell membrane</keyword>
<evidence type="ECO:0000256" key="4">
    <source>
        <dbReference type="ARBA" id="ARBA00022475"/>
    </source>
</evidence>
<keyword evidence="5" id="KW-0963">Cytoplasm</keyword>
<evidence type="ECO:0000313" key="13">
    <source>
        <dbReference type="Proteomes" id="UP000664991"/>
    </source>
</evidence>
<evidence type="ECO:0000256" key="1">
    <source>
        <dbReference type="ARBA" id="ARBA00004123"/>
    </source>
</evidence>
<evidence type="ECO:0000256" key="2">
    <source>
        <dbReference type="ARBA" id="ARBA00004236"/>
    </source>
</evidence>
<evidence type="ECO:0000256" key="3">
    <source>
        <dbReference type="ARBA" id="ARBA00004496"/>
    </source>
</evidence>
<gene>
    <name evidence="12" type="ORF">JEQ12_004495</name>
</gene>
<dbReference type="InterPro" id="IPR051230">
    <property type="entry name" value="APP-Binding"/>
</dbReference>
<protein>
    <recommendedName>
        <fullName evidence="11">PDZ domain-containing protein</fullName>
    </recommendedName>
</protein>
<dbReference type="SMART" id="SM00228">
    <property type="entry name" value="PDZ"/>
    <property type="match status" value="2"/>
</dbReference>
<evidence type="ECO:0000256" key="5">
    <source>
        <dbReference type="ARBA" id="ARBA00022490"/>
    </source>
</evidence>
<keyword evidence="6" id="KW-0677">Repeat</keyword>
<dbReference type="Proteomes" id="UP000664991">
    <property type="component" value="Unassembled WGS sequence"/>
</dbReference>
<dbReference type="PANTHER" id="PTHR12345">
    <property type="entry name" value="SYNTENIN RELATED"/>
    <property type="match status" value="1"/>
</dbReference>
<dbReference type="AlphaFoldDB" id="A0A836A5T5"/>
<dbReference type="GO" id="GO:0005886">
    <property type="term" value="C:plasma membrane"/>
    <property type="evidence" value="ECO:0007669"/>
    <property type="project" value="UniProtKB-SubCell"/>
</dbReference>
<feature type="region of interest" description="Disordered" evidence="10">
    <location>
        <begin position="135"/>
        <end position="156"/>
    </location>
</feature>
<sequence length="366" mass="39076">MAGAVESSLCSLASSGRPSPLPQAFILHPTDPTARISTNEQVGRFAVGSDLPGQAQDPHPERQALILGVFQGAAMATLYPSLEDLKVDQAMQAQARAVPRMPALPVRGKGDFQPPVLYPNLAELENYMGLSLSSQEVQQSLPQTPEGASAAVSGPSPGQVVAPVSGNSLGALRAEIKPGVREIHLCKDERGKTGLRLQAIDKGLFVQLVQANTPASLVGLRFGDQILQIDGRDCAGWSTDKAHQVVKKASAEKIVIVVRDRPFQRTITMHKDSTGHVGFVIKKGKIISLVKGSSAARNGLLTNHYVCEVNGQNVIGLKDKEVTEILATAGNVITLTIIPTVIYEHMVKKLSSNLLHHTMDHSIPDV</sequence>
<dbReference type="PANTHER" id="PTHR12345:SF13">
    <property type="entry name" value="SYNTENIN-2"/>
    <property type="match status" value="1"/>
</dbReference>
<evidence type="ECO:0000256" key="7">
    <source>
        <dbReference type="ARBA" id="ARBA00023121"/>
    </source>
</evidence>
<dbReference type="EMBL" id="JAEMGP010000013">
    <property type="protein sequence ID" value="KAG5201732.1"/>
    <property type="molecule type" value="Genomic_DNA"/>
</dbReference>
<dbReference type="FunFam" id="2.30.42.10:FF:000065">
    <property type="entry name" value="syntenin-1 isoform X1"/>
    <property type="match status" value="1"/>
</dbReference>
<keyword evidence="8" id="KW-0472">Membrane</keyword>
<reference evidence="12 13" key="1">
    <citation type="submission" date="2020-12" db="EMBL/GenBank/DDBJ databases">
        <title>De novo assembly of Tibetan sheep genome.</title>
        <authorList>
            <person name="Li X."/>
        </authorList>
    </citation>
    <scope>NUCLEOTIDE SEQUENCE [LARGE SCALE GENOMIC DNA]</scope>
    <source>
        <tissue evidence="12">Heart</tissue>
    </source>
</reference>
<dbReference type="InterPro" id="IPR001478">
    <property type="entry name" value="PDZ"/>
</dbReference>
<dbReference type="CDD" id="cd06721">
    <property type="entry name" value="PDZ1_syntenin-like"/>
    <property type="match status" value="1"/>
</dbReference>
<dbReference type="GO" id="GO:0005737">
    <property type="term" value="C:cytoplasm"/>
    <property type="evidence" value="ECO:0007669"/>
    <property type="project" value="UniProtKB-SubCell"/>
</dbReference>
<keyword evidence="7" id="KW-0446">Lipid-binding</keyword>
<accession>A0A836A5T5</accession>
<dbReference type="SUPFAM" id="SSF50156">
    <property type="entry name" value="PDZ domain-like"/>
    <property type="match status" value="2"/>
</dbReference>
<comment type="caution">
    <text evidence="12">The sequence shown here is derived from an EMBL/GenBank/DDBJ whole genome shotgun (WGS) entry which is preliminary data.</text>
</comment>
<feature type="domain" description="PDZ" evidence="11">
    <location>
        <begin position="266"/>
        <end position="341"/>
    </location>
</feature>
<dbReference type="FunFam" id="2.30.42.10:FF:000043">
    <property type="entry name" value="Syntenin-1 isoform X1"/>
    <property type="match status" value="1"/>
</dbReference>
<proteinExistence type="predicted"/>
<feature type="domain" description="PDZ" evidence="11">
    <location>
        <begin position="182"/>
        <end position="261"/>
    </location>
</feature>
<dbReference type="GO" id="GO:0005634">
    <property type="term" value="C:nucleus"/>
    <property type="evidence" value="ECO:0007669"/>
    <property type="project" value="UniProtKB-SubCell"/>
</dbReference>
<dbReference type="GO" id="GO:0008289">
    <property type="term" value="F:lipid binding"/>
    <property type="evidence" value="ECO:0007669"/>
    <property type="project" value="UniProtKB-KW"/>
</dbReference>
<evidence type="ECO:0000256" key="9">
    <source>
        <dbReference type="ARBA" id="ARBA00023242"/>
    </source>
</evidence>
<name>A0A836A5T5_SHEEP</name>